<dbReference type="HAMAP" id="MF_01457">
    <property type="entry name" value="YcgR"/>
    <property type="match status" value="1"/>
</dbReference>
<keyword evidence="2 4" id="KW-0547">Nucleotide-binding</keyword>
<reference evidence="7 8" key="1">
    <citation type="submission" date="2020-08" db="EMBL/GenBank/DDBJ databases">
        <title>Novel species isolated from subtropical streams in China.</title>
        <authorList>
            <person name="Lu H."/>
        </authorList>
    </citation>
    <scope>NUCLEOTIDE SEQUENCE [LARGE SCALE GENOMIC DNA]</scope>
    <source>
        <strain evidence="7 8">CCTCC AB 2015119</strain>
    </source>
</reference>
<dbReference type="EMBL" id="JACOFT010000002">
    <property type="protein sequence ID" value="MBC3811168.1"/>
    <property type="molecule type" value="Genomic_DNA"/>
</dbReference>
<evidence type="ECO:0000259" key="6">
    <source>
        <dbReference type="Pfam" id="PF07317"/>
    </source>
</evidence>
<evidence type="ECO:0000313" key="8">
    <source>
        <dbReference type="Proteomes" id="UP000637632"/>
    </source>
</evidence>
<comment type="caution">
    <text evidence="7">The sequence shown here is derived from an EMBL/GenBank/DDBJ whole genome shotgun (WGS) entry which is preliminary data.</text>
</comment>
<keyword evidence="7" id="KW-0966">Cell projection</keyword>
<protein>
    <recommendedName>
        <fullName evidence="4">Flagellar brake protein YcgR</fullName>
    </recommendedName>
    <alternativeName>
        <fullName evidence="4">Cyclic di-GMP binding protein YcgR</fullName>
    </alternativeName>
</protein>
<comment type="similarity">
    <text evidence="4">Belongs to the YcgR family.</text>
</comment>
<keyword evidence="7" id="KW-0969">Cilium</keyword>
<evidence type="ECO:0000259" key="5">
    <source>
        <dbReference type="Pfam" id="PF07238"/>
    </source>
</evidence>
<name>A0ABR6XEL5_9BURK</name>
<keyword evidence="3 4" id="KW-0975">Bacterial flagellum</keyword>
<comment type="function">
    <text evidence="4">Acts as a flagellar brake, regulating swimming and swarming in a bis-(3'-5') cyclic diguanylic acid (c-di-GMP)-dependent manner. Binds 1 c-di-GMP dimer per subunit. Increasing levels of c-di-GMP lead to decreased motility.</text>
</comment>
<evidence type="ECO:0000256" key="1">
    <source>
        <dbReference type="ARBA" id="ARBA00022636"/>
    </source>
</evidence>
<evidence type="ECO:0000256" key="3">
    <source>
        <dbReference type="ARBA" id="ARBA00023143"/>
    </source>
</evidence>
<dbReference type="InterPro" id="IPR023787">
    <property type="entry name" value="T3SS_YcgR"/>
</dbReference>
<evidence type="ECO:0000256" key="2">
    <source>
        <dbReference type="ARBA" id="ARBA00022741"/>
    </source>
</evidence>
<comment type="subunit">
    <text evidence="4">Monomer. Interacts with the flagellar basal bodies.</text>
</comment>
<keyword evidence="7" id="KW-0282">Flagellum</keyword>
<dbReference type="RefSeq" id="WP_186898390.1">
    <property type="nucleotide sequence ID" value="NZ_JACOFT010000002.1"/>
</dbReference>
<gene>
    <name evidence="4" type="primary">ycgR</name>
    <name evidence="7" type="ORF">H8K26_06905</name>
</gene>
<dbReference type="Pfam" id="PF07317">
    <property type="entry name" value="PilZN"/>
    <property type="match status" value="1"/>
</dbReference>
<dbReference type="InterPro" id="IPR012349">
    <property type="entry name" value="Split_barrel_FMN-bd"/>
</dbReference>
<evidence type="ECO:0000256" key="4">
    <source>
        <dbReference type="HAMAP-Rule" id="MF_01457"/>
    </source>
</evidence>
<organism evidence="7 8">
    <name type="scientific">Undibacterium aquatile</name>
    <dbReference type="NCBI Taxonomy" id="1537398"/>
    <lineage>
        <taxon>Bacteria</taxon>
        <taxon>Pseudomonadati</taxon>
        <taxon>Pseudomonadota</taxon>
        <taxon>Betaproteobacteria</taxon>
        <taxon>Burkholderiales</taxon>
        <taxon>Oxalobacteraceae</taxon>
        <taxon>Undibacterium</taxon>
    </lineage>
</organism>
<dbReference type="Proteomes" id="UP000637632">
    <property type="component" value="Unassembled WGS sequence"/>
</dbReference>
<dbReference type="InterPro" id="IPR009926">
    <property type="entry name" value="T3SS_YcgR_PilZN"/>
</dbReference>
<evidence type="ECO:0000313" key="7">
    <source>
        <dbReference type="EMBL" id="MBC3811168.1"/>
    </source>
</evidence>
<dbReference type="Pfam" id="PF07238">
    <property type="entry name" value="PilZ"/>
    <property type="match status" value="1"/>
</dbReference>
<sequence length="252" mass="28185">MQSPPSLGTENQSPFQVDSRREIISLLRGLKDSNQLISMLIHDGAEVFITSILDVDDNNNTVTVDCAPGQLANQRIIEAHRVSFEGLLDKIGIQFSTTGVHSAEFENRPALQFSIPSNLIRLQRREYYRINTPVSTPIKVSFSVEVNDSVEVLKLSLVDISCGGIAVLDEKKILDCTPGKIYEHCKLDLPTIGLIDVALQIRNSQDLVLLNGKTNRRIGCQFFNLSNSVLTSVQRYIMKLERERNSKMTGIR</sequence>
<accession>A0ABR6XEL5</accession>
<keyword evidence="1 4" id="KW-0973">c-di-GMP</keyword>
<feature type="domain" description="PilZ" evidence="5">
    <location>
        <begin position="123"/>
        <end position="238"/>
    </location>
</feature>
<feature type="domain" description="Type III secretion system flagellar brake protein YcgR PilZN" evidence="6">
    <location>
        <begin position="15"/>
        <end position="121"/>
    </location>
</feature>
<keyword evidence="8" id="KW-1185">Reference proteome</keyword>
<dbReference type="Gene3D" id="2.40.10.220">
    <property type="entry name" value="predicted glycosyltransferase like domains"/>
    <property type="match status" value="1"/>
</dbReference>
<comment type="subcellular location">
    <subcellularLocation>
        <location evidence="4">Bacterial flagellum basal body</location>
    </subcellularLocation>
</comment>
<dbReference type="Gene3D" id="2.30.110.10">
    <property type="entry name" value="Electron Transport, Fmn-binding Protein, Chain A"/>
    <property type="match status" value="1"/>
</dbReference>
<proteinExistence type="inferred from homology"/>
<dbReference type="InterPro" id="IPR009875">
    <property type="entry name" value="PilZ_domain"/>
</dbReference>